<comment type="caution">
    <text evidence="1">The sequence shown here is derived from an EMBL/GenBank/DDBJ whole genome shotgun (WGS) entry which is preliminary data.</text>
</comment>
<sequence>MPQKRKDKSSRNKKLRSFLGMKEKSADFVIRDSALSLFPSLPSDGPILVSFKSESSAPWVVLELGVAADQNCFAPPCKLCVSITLLTRYPKRTKSIHDFAMQVV</sequence>
<dbReference type="Proteomes" id="UP001234297">
    <property type="component" value="Chromosome 1"/>
</dbReference>
<proteinExistence type="predicted"/>
<accession>A0ACC2MYI4</accession>
<evidence type="ECO:0000313" key="1">
    <source>
        <dbReference type="EMBL" id="KAJ8649997.1"/>
    </source>
</evidence>
<dbReference type="EMBL" id="CM056809">
    <property type="protein sequence ID" value="KAJ8649997.1"/>
    <property type="molecule type" value="Genomic_DNA"/>
</dbReference>
<protein>
    <submittedName>
        <fullName evidence="1">Uncharacterized protein</fullName>
    </submittedName>
</protein>
<reference evidence="1 2" key="1">
    <citation type="journal article" date="2022" name="Hortic Res">
        <title>A haplotype resolved chromosomal level avocado genome allows analysis of novel avocado genes.</title>
        <authorList>
            <person name="Nath O."/>
            <person name="Fletcher S.J."/>
            <person name="Hayward A."/>
            <person name="Shaw L.M."/>
            <person name="Masouleh A.K."/>
            <person name="Furtado A."/>
            <person name="Henry R.J."/>
            <person name="Mitter N."/>
        </authorList>
    </citation>
    <scope>NUCLEOTIDE SEQUENCE [LARGE SCALE GENOMIC DNA]</scope>
    <source>
        <strain evidence="2">cv. Hass</strain>
    </source>
</reference>
<keyword evidence="2" id="KW-1185">Reference proteome</keyword>
<name>A0ACC2MYI4_PERAE</name>
<organism evidence="1 2">
    <name type="scientific">Persea americana</name>
    <name type="common">Avocado</name>
    <dbReference type="NCBI Taxonomy" id="3435"/>
    <lineage>
        <taxon>Eukaryota</taxon>
        <taxon>Viridiplantae</taxon>
        <taxon>Streptophyta</taxon>
        <taxon>Embryophyta</taxon>
        <taxon>Tracheophyta</taxon>
        <taxon>Spermatophyta</taxon>
        <taxon>Magnoliopsida</taxon>
        <taxon>Magnoliidae</taxon>
        <taxon>Laurales</taxon>
        <taxon>Lauraceae</taxon>
        <taxon>Persea</taxon>
    </lineage>
</organism>
<evidence type="ECO:0000313" key="2">
    <source>
        <dbReference type="Proteomes" id="UP001234297"/>
    </source>
</evidence>
<gene>
    <name evidence="1" type="ORF">MRB53_003020</name>
</gene>